<evidence type="ECO:0000313" key="2">
    <source>
        <dbReference type="Proteomes" id="UP000215158"/>
    </source>
</evidence>
<evidence type="ECO:0000313" key="1">
    <source>
        <dbReference type="EMBL" id="ASV97471.1"/>
    </source>
</evidence>
<dbReference type="KEGG" id="parb:CJU94_04385"/>
<organism evidence="1 2">
    <name type="scientific">Paraburkholderia aromaticivorans</name>
    <dbReference type="NCBI Taxonomy" id="2026199"/>
    <lineage>
        <taxon>Bacteria</taxon>
        <taxon>Pseudomonadati</taxon>
        <taxon>Pseudomonadota</taxon>
        <taxon>Betaproteobacteria</taxon>
        <taxon>Burkholderiales</taxon>
        <taxon>Burkholderiaceae</taxon>
        <taxon>Paraburkholderia</taxon>
    </lineage>
</organism>
<dbReference type="Proteomes" id="UP000215158">
    <property type="component" value="Chromosome 1"/>
</dbReference>
<protein>
    <submittedName>
        <fullName evidence="1">Uncharacterized protein</fullName>
    </submittedName>
</protein>
<sequence>MLRIATQVSVTSRPRCKRWFSIGDVVCLVHGLLTIQVKTVPAIRHTQALVRYLANALKASGFRAFPQALCRKKTSQ</sequence>
<name>A0A248VFZ3_9BURK</name>
<proteinExistence type="predicted"/>
<reference evidence="1 2" key="1">
    <citation type="submission" date="2017-08" db="EMBL/GenBank/DDBJ databases">
        <title>Identification and genetic characteristics of simultaneous BTEX- and naphthalene-degrading Paraburkholderia sp. BN5 isolated from petroleum-contaminated soil.</title>
        <authorList>
            <person name="Lee Y."/>
            <person name="Jeon C.O."/>
        </authorList>
    </citation>
    <scope>NUCLEOTIDE SEQUENCE [LARGE SCALE GENOMIC DNA]</scope>
    <source>
        <strain evidence="1 2">BN5</strain>
    </source>
</reference>
<keyword evidence="2" id="KW-1185">Reference proteome</keyword>
<dbReference type="EMBL" id="CP022989">
    <property type="protein sequence ID" value="ASV97471.1"/>
    <property type="molecule type" value="Genomic_DNA"/>
</dbReference>
<dbReference type="AlphaFoldDB" id="A0A248VFZ3"/>
<gene>
    <name evidence="1" type="ORF">CJU94_04385</name>
</gene>
<accession>A0A248VFZ3</accession>